<dbReference type="Gene3D" id="3.90.550.20">
    <property type="match status" value="1"/>
</dbReference>
<evidence type="ECO:0008006" key="3">
    <source>
        <dbReference type="Google" id="ProtNLM"/>
    </source>
</evidence>
<dbReference type="Pfam" id="PF05704">
    <property type="entry name" value="Caps_synth"/>
    <property type="match status" value="1"/>
</dbReference>
<keyword evidence="2" id="KW-1185">Reference proteome</keyword>
<name>A0A4Z0YXX1_9PEZI</name>
<accession>A0A4Z0YXX1</accession>
<protein>
    <recommendedName>
        <fullName evidence="3">Capsule polysaccharide biosynthesis protein</fullName>
    </recommendedName>
</protein>
<dbReference type="OrthoDB" id="409543at2759"/>
<dbReference type="InterPro" id="IPR008441">
    <property type="entry name" value="AfumC-like_glycosyl_Trfase"/>
</dbReference>
<gene>
    <name evidence="1" type="ORF">E0Z10_g3947</name>
</gene>
<dbReference type="InterPro" id="IPR029044">
    <property type="entry name" value="Nucleotide-diphossugar_trans"/>
</dbReference>
<evidence type="ECO:0000313" key="2">
    <source>
        <dbReference type="Proteomes" id="UP000297716"/>
    </source>
</evidence>
<sequence>MGSTIDIRSFRPVTPGITPIPQDKIDSRSDEELIEVLKHPIPVRHERNIWAFWNTGVDNMRPWTRRNVLGWIRRQGPSWDVRLLDMVPGSSTNVQNFVPPEYLPESFKNGTMDGMAKGQHSSDMARLPLLYLYGGIWLDVGSILLRNFDDIFWRDLEDPASPFEMGITLFQSRKFIGQCLSGFFGARKGNPFIERWMQLWLELWKDGRTNCFGLHEHPLLKPLGLIVPPEEQEHEHPRTIDLGGAGGFDLKITTDYLGLNMAYERVRLLKDAKTGWNGPEYYRRHVHLLDTVDEIWKSHEMLLQDELFPLLSLPFEPEHTETDPKQKAAADYVGYVLANCSLAKYSQGHWQPGLRVPLAMSWSMPENADADIKKGTWAEYYRWASIFCNQTRLQGVCLSSLTLPEEQDEIIETGLLEAK</sequence>
<organism evidence="1 2">
    <name type="scientific">Xylaria hypoxylon</name>
    <dbReference type="NCBI Taxonomy" id="37992"/>
    <lineage>
        <taxon>Eukaryota</taxon>
        <taxon>Fungi</taxon>
        <taxon>Dikarya</taxon>
        <taxon>Ascomycota</taxon>
        <taxon>Pezizomycotina</taxon>
        <taxon>Sordariomycetes</taxon>
        <taxon>Xylariomycetidae</taxon>
        <taxon>Xylariales</taxon>
        <taxon>Xylariaceae</taxon>
        <taxon>Xylaria</taxon>
    </lineage>
</organism>
<comment type="caution">
    <text evidence="1">The sequence shown here is derived from an EMBL/GenBank/DDBJ whole genome shotgun (WGS) entry which is preliminary data.</text>
</comment>
<proteinExistence type="predicted"/>
<dbReference type="GO" id="GO:0016757">
    <property type="term" value="F:glycosyltransferase activity"/>
    <property type="evidence" value="ECO:0007669"/>
    <property type="project" value="InterPro"/>
</dbReference>
<dbReference type="SUPFAM" id="SSF53448">
    <property type="entry name" value="Nucleotide-diphospho-sugar transferases"/>
    <property type="match status" value="1"/>
</dbReference>
<reference evidence="1 2" key="1">
    <citation type="submission" date="2019-03" db="EMBL/GenBank/DDBJ databases">
        <title>Draft genome sequence of Xylaria hypoxylon DSM 108379, a ubiquitous saprotrophic-parasitic fungi on hardwood.</title>
        <authorList>
            <person name="Buettner E."/>
            <person name="Leonhardt S."/>
            <person name="Gebauer A.M."/>
            <person name="Liers C."/>
            <person name="Hofrichter M."/>
            <person name="Kellner H."/>
        </authorList>
    </citation>
    <scope>NUCLEOTIDE SEQUENCE [LARGE SCALE GENOMIC DNA]</scope>
    <source>
        <strain evidence="1 2">DSM 108379</strain>
    </source>
</reference>
<dbReference type="Proteomes" id="UP000297716">
    <property type="component" value="Unassembled WGS sequence"/>
</dbReference>
<dbReference type="AlphaFoldDB" id="A0A4Z0YXX1"/>
<dbReference type="EMBL" id="SKBN01000059">
    <property type="protein sequence ID" value="TGJ84798.1"/>
    <property type="molecule type" value="Genomic_DNA"/>
</dbReference>
<evidence type="ECO:0000313" key="1">
    <source>
        <dbReference type="EMBL" id="TGJ84798.1"/>
    </source>
</evidence>